<evidence type="ECO:0000313" key="8">
    <source>
        <dbReference type="Ensembl" id="ENSCCRP00015067172.1"/>
    </source>
</evidence>
<keyword evidence="6" id="KW-0695">RNA-directed DNA polymerase</keyword>
<evidence type="ECO:0000313" key="9">
    <source>
        <dbReference type="Proteomes" id="UP000694700"/>
    </source>
</evidence>
<dbReference type="PANTHER" id="PTHR37984:SF15">
    <property type="entry name" value="INTEGRASE CATALYTIC DOMAIN-CONTAINING PROTEIN"/>
    <property type="match status" value="1"/>
</dbReference>
<dbReference type="Gene3D" id="3.30.420.10">
    <property type="entry name" value="Ribonuclease H-like superfamily/Ribonuclease H"/>
    <property type="match status" value="1"/>
</dbReference>
<dbReference type="GO" id="GO:0003676">
    <property type="term" value="F:nucleic acid binding"/>
    <property type="evidence" value="ECO:0007669"/>
    <property type="project" value="InterPro"/>
</dbReference>
<dbReference type="InterPro" id="IPR036397">
    <property type="entry name" value="RNaseH_sf"/>
</dbReference>
<keyword evidence="5" id="KW-0378">Hydrolase</keyword>
<dbReference type="GO" id="GO:0015074">
    <property type="term" value="P:DNA integration"/>
    <property type="evidence" value="ECO:0007669"/>
    <property type="project" value="InterPro"/>
</dbReference>
<dbReference type="FunFam" id="3.30.420.10:FF:000032">
    <property type="entry name" value="Retrovirus-related Pol polyprotein from transposon 297-like Protein"/>
    <property type="match status" value="1"/>
</dbReference>
<dbReference type="GO" id="GO:0016787">
    <property type="term" value="F:hydrolase activity"/>
    <property type="evidence" value="ECO:0007669"/>
    <property type="project" value="UniProtKB-KW"/>
</dbReference>
<reference evidence="8" key="1">
    <citation type="submission" date="2025-08" db="UniProtKB">
        <authorList>
            <consortium name="Ensembl"/>
        </authorList>
    </citation>
    <scope>IDENTIFICATION</scope>
</reference>
<dbReference type="GO" id="GO:0004519">
    <property type="term" value="F:endonuclease activity"/>
    <property type="evidence" value="ECO:0007669"/>
    <property type="project" value="UniProtKB-KW"/>
</dbReference>
<keyword evidence="1" id="KW-0808">Transferase</keyword>
<accession>A0A8C1WJF3</accession>
<protein>
    <recommendedName>
        <fullName evidence="7">Integrase catalytic domain-containing protein</fullName>
    </recommendedName>
</protein>
<dbReference type="InterPro" id="IPR041373">
    <property type="entry name" value="RT_RNaseH"/>
</dbReference>
<evidence type="ECO:0000256" key="6">
    <source>
        <dbReference type="ARBA" id="ARBA00022918"/>
    </source>
</evidence>
<sequence>MSKLYPCAFYSRKLNAAESNYDVGDRELLVMKAEFEELRYWLEGANCPFTVLTAQKNLEYLRTAKRLNPRQARWSLFFTRFNFTVSYRPGSKNTATIHLLQNRFWWNRLKDTTSFVQKCQIHNINKTPKQLPAGLLQPLPIPQQPWSHIAIDFITDLPESDGNTVILTIIDRFSKACHLIPLPKLPTAVQTAELLCNWVFHLYGLPEDIMSDCGPQFTSCLWAEFFKALDINVSLTSGYHPQANGQVERLNQELTCFLRSYCIQNQTFWARFLMWAEYAKNSVLKPATGLTPFKCILGFQPLLFPWSGAPSDVPAVNNWLNQSEATWNQAQSSATCNPSSKGSSRSTKTFRSRLQARSMGLAIHPRLTPPSSMQKAESKVRGSISNNTPNYTSFIPSSIAQYLPYFSHLSCFPSQARC</sequence>
<dbReference type="Pfam" id="PF17917">
    <property type="entry name" value="RT_RNaseH"/>
    <property type="match status" value="1"/>
</dbReference>
<organism evidence="8 9">
    <name type="scientific">Cyprinus carpio</name>
    <name type="common">Common carp</name>
    <dbReference type="NCBI Taxonomy" id="7962"/>
    <lineage>
        <taxon>Eukaryota</taxon>
        <taxon>Metazoa</taxon>
        <taxon>Chordata</taxon>
        <taxon>Craniata</taxon>
        <taxon>Vertebrata</taxon>
        <taxon>Euteleostomi</taxon>
        <taxon>Actinopterygii</taxon>
        <taxon>Neopterygii</taxon>
        <taxon>Teleostei</taxon>
        <taxon>Ostariophysi</taxon>
        <taxon>Cypriniformes</taxon>
        <taxon>Cyprinidae</taxon>
        <taxon>Cyprininae</taxon>
        <taxon>Cyprinus</taxon>
    </lineage>
</organism>
<dbReference type="GO" id="GO:0003964">
    <property type="term" value="F:RNA-directed DNA polymerase activity"/>
    <property type="evidence" value="ECO:0007669"/>
    <property type="project" value="UniProtKB-KW"/>
</dbReference>
<dbReference type="PROSITE" id="PS50994">
    <property type="entry name" value="INTEGRASE"/>
    <property type="match status" value="1"/>
</dbReference>
<feature type="domain" description="Integrase catalytic" evidence="7">
    <location>
        <begin position="141"/>
        <end position="300"/>
    </location>
</feature>
<dbReference type="InterPro" id="IPR050951">
    <property type="entry name" value="Retrovirus_Pol_polyprotein"/>
</dbReference>
<dbReference type="InterPro" id="IPR001584">
    <property type="entry name" value="Integrase_cat-core"/>
</dbReference>
<dbReference type="Ensembl" id="ENSCCRT00015069359.1">
    <property type="protein sequence ID" value="ENSCCRP00015067172.1"/>
    <property type="gene ID" value="ENSCCRG00015027349.1"/>
</dbReference>
<dbReference type="SUPFAM" id="SSF56672">
    <property type="entry name" value="DNA/RNA polymerases"/>
    <property type="match status" value="1"/>
</dbReference>
<evidence type="ECO:0000256" key="4">
    <source>
        <dbReference type="ARBA" id="ARBA00022759"/>
    </source>
</evidence>
<dbReference type="SUPFAM" id="SSF53098">
    <property type="entry name" value="Ribonuclease H-like"/>
    <property type="match status" value="1"/>
</dbReference>
<dbReference type="InterPro" id="IPR043502">
    <property type="entry name" value="DNA/RNA_pol_sf"/>
</dbReference>
<proteinExistence type="predicted"/>
<keyword evidence="3" id="KW-0540">Nuclease</keyword>
<dbReference type="AlphaFoldDB" id="A0A8C1WJF3"/>
<dbReference type="CDD" id="cd09274">
    <property type="entry name" value="RNase_HI_RT_Ty3"/>
    <property type="match status" value="1"/>
</dbReference>
<dbReference type="Proteomes" id="UP000694700">
    <property type="component" value="Unplaced"/>
</dbReference>
<name>A0A8C1WJF3_CYPCA</name>
<keyword evidence="2" id="KW-0548">Nucleotidyltransferase</keyword>
<dbReference type="InterPro" id="IPR012337">
    <property type="entry name" value="RNaseH-like_sf"/>
</dbReference>
<dbReference type="Pfam" id="PF00665">
    <property type="entry name" value="rve"/>
    <property type="match status" value="1"/>
</dbReference>
<evidence type="ECO:0000256" key="5">
    <source>
        <dbReference type="ARBA" id="ARBA00022801"/>
    </source>
</evidence>
<evidence type="ECO:0000256" key="3">
    <source>
        <dbReference type="ARBA" id="ARBA00022722"/>
    </source>
</evidence>
<dbReference type="PANTHER" id="PTHR37984">
    <property type="entry name" value="PROTEIN CBG26694"/>
    <property type="match status" value="1"/>
</dbReference>
<evidence type="ECO:0000259" key="7">
    <source>
        <dbReference type="PROSITE" id="PS50994"/>
    </source>
</evidence>
<keyword evidence="4" id="KW-0255">Endonuclease</keyword>
<evidence type="ECO:0000256" key="2">
    <source>
        <dbReference type="ARBA" id="ARBA00022695"/>
    </source>
</evidence>
<evidence type="ECO:0000256" key="1">
    <source>
        <dbReference type="ARBA" id="ARBA00022679"/>
    </source>
</evidence>